<organism evidence="6 7">
    <name type="scientific">Glaciecola nitratireducens (strain JCM 12485 / KCTC 12276 / FR1064)</name>
    <dbReference type="NCBI Taxonomy" id="1085623"/>
    <lineage>
        <taxon>Bacteria</taxon>
        <taxon>Pseudomonadati</taxon>
        <taxon>Pseudomonadota</taxon>
        <taxon>Gammaproteobacteria</taxon>
        <taxon>Alteromonadales</taxon>
        <taxon>Alteromonadaceae</taxon>
        <taxon>Brumicola</taxon>
    </lineage>
</organism>
<dbReference type="OrthoDB" id="9778796at2"/>
<dbReference type="PANTHER" id="PTHR30386">
    <property type="entry name" value="MEMBRANE FUSION SUBUNIT OF EMRAB-TOLC MULTIDRUG EFFLUX PUMP"/>
    <property type="match status" value="1"/>
</dbReference>
<dbReference type="KEGG" id="gni:GNIT_0754"/>
<evidence type="ECO:0008006" key="8">
    <source>
        <dbReference type="Google" id="ProtNLM"/>
    </source>
</evidence>
<dbReference type="InterPro" id="IPR050739">
    <property type="entry name" value="MFP"/>
</dbReference>
<keyword evidence="3 5" id="KW-1133">Transmembrane helix</keyword>
<sequence>MKLHQKKSYLVSQDEGHPERRKWPRFTQLLYFLFILFIFLYVIYFFFARSFYLKTDGIIEVSKQRIAATHGGKIEQFTVAQGDRFKAGDKLAVIGAARFCSPPAADTRSAQLAFTIKDEEIELSGLLKEFALLKRIQAQPARIDAGIRRALELNAPLLQNPQAENIKMLEKQNEIDIQRLRIANLNERLKLQRNVAVTVNNDPSCSAEIISAPFDGYVFSTTFSQNEVSNRGETIMTIVADNAEVNIEIYLENDLFASAQPQQTFDITLPNGESSKAVVSEIFSSAITQPERAWNNYKPVIPQLKANLVPVDKSDVELWKQYDRYSVDVKGIK</sequence>
<dbReference type="PANTHER" id="PTHR30386:SF26">
    <property type="entry name" value="TRANSPORT PROTEIN COMB"/>
    <property type="match status" value="1"/>
</dbReference>
<name>G4QJ30_GLANF</name>
<dbReference type="eggNOG" id="ENOG5033YJY">
    <property type="taxonomic scope" value="Bacteria"/>
</dbReference>
<evidence type="ECO:0000313" key="7">
    <source>
        <dbReference type="Proteomes" id="UP000009282"/>
    </source>
</evidence>
<protein>
    <recommendedName>
        <fullName evidence="8">HlyD family secretion protein</fullName>
    </recommendedName>
</protein>
<dbReference type="STRING" id="1085623.GNIT_0754"/>
<dbReference type="RefSeq" id="WP_014107773.1">
    <property type="nucleotide sequence ID" value="NC_016041.1"/>
</dbReference>
<keyword evidence="4 5" id="KW-0472">Membrane</keyword>
<dbReference type="Gene3D" id="2.40.50.100">
    <property type="match status" value="1"/>
</dbReference>
<dbReference type="GO" id="GO:0016020">
    <property type="term" value="C:membrane"/>
    <property type="evidence" value="ECO:0007669"/>
    <property type="project" value="UniProtKB-SubCell"/>
</dbReference>
<comment type="subcellular location">
    <subcellularLocation>
        <location evidence="1">Membrane</location>
        <topology evidence="1">Single-pass membrane protein</topology>
    </subcellularLocation>
</comment>
<evidence type="ECO:0000256" key="4">
    <source>
        <dbReference type="ARBA" id="ARBA00023136"/>
    </source>
</evidence>
<evidence type="ECO:0000256" key="2">
    <source>
        <dbReference type="ARBA" id="ARBA00022692"/>
    </source>
</evidence>
<dbReference type="HOGENOM" id="CLU_833571_0_0_6"/>
<evidence type="ECO:0000313" key="6">
    <source>
        <dbReference type="EMBL" id="AEP28898.1"/>
    </source>
</evidence>
<gene>
    <name evidence="6" type="ordered locus">GNIT_0754</name>
</gene>
<evidence type="ECO:0000256" key="1">
    <source>
        <dbReference type="ARBA" id="ARBA00004167"/>
    </source>
</evidence>
<accession>G4QJ30</accession>
<dbReference type="Proteomes" id="UP000009282">
    <property type="component" value="Chromosome"/>
</dbReference>
<proteinExistence type="predicted"/>
<keyword evidence="7" id="KW-1185">Reference proteome</keyword>
<evidence type="ECO:0000256" key="3">
    <source>
        <dbReference type="ARBA" id="ARBA00022989"/>
    </source>
</evidence>
<dbReference type="AlphaFoldDB" id="G4QJ30"/>
<keyword evidence="2 5" id="KW-0812">Transmembrane</keyword>
<reference evidence="6 7" key="1">
    <citation type="journal article" date="2011" name="J. Bacteriol.">
        <title>Complete genome sequence of seawater bacterium Glaciecola nitratireducens FR1064T.</title>
        <authorList>
            <person name="Bian F."/>
            <person name="Qin Q.L."/>
            <person name="Xie B.B."/>
            <person name="Shu Y.L."/>
            <person name="Zhang X.Y."/>
            <person name="Yu Y."/>
            <person name="Chen B."/>
            <person name="Chen X.L."/>
            <person name="Zhou B.C."/>
            <person name="Zhang Y.Z."/>
        </authorList>
    </citation>
    <scope>NUCLEOTIDE SEQUENCE [LARGE SCALE GENOMIC DNA]</scope>
    <source>
        <strain evidence="7">JCM 12485 / KCTC 12276 / FR1064</strain>
    </source>
</reference>
<feature type="transmembrane region" description="Helical" evidence="5">
    <location>
        <begin position="29"/>
        <end position="47"/>
    </location>
</feature>
<evidence type="ECO:0000256" key="5">
    <source>
        <dbReference type="SAM" id="Phobius"/>
    </source>
</evidence>
<dbReference type="EMBL" id="CP003060">
    <property type="protein sequence ID" value="AEP28898.1"/>
    <property type="molecule type" value="Genomic_DNA"/>
</dbReference>